<reference evidence="1 2" key="1">
    <citation type="submission" date="2019-02" db="EMBL/GenBank/DDBJ databases">
        <title>Deep-cultivation of Planctomycetes and their phenomic and genomic characterization uncovers novel biology.</title>
        <authorList>
            <person name="Wiegand S."/>
            <person name="Jogler M."/>
            <person name="Boedeker C."/>
            <person name="Pinto D."/>
            <person name="Vollmers J."/>
            <person name="Rivas-Marin E."/>
            <person name="Kohn T."/>
            <person name="Peeters S.H."/>
            <person name="Heuer A."/>
            <person name="Rast P."/>
            <person name="Oberbeckmann S."/>
            <person name="Bunk B."/>
            <person name="Jeske O."/>
            <person name="Meyerdierks A."/>
            <person name="Storesund J.E."/>
            <person name="Kallscheuer N."/>
            <person name="Luecker S."/>
            <person name="Lage O.M."/>
            <person name="Pohl T."/>
            <person name="Merkel B.J."/>
            <person name="Hornburger P."/>
            <person name="Mueller R.-W."/>
            <person name="Bruemmer F."/>
            <person name="Labrenz M."/>
            <person name="Spormann A.M."/>
            <person name="Op den Camp H."/>
            <person name="Overmann J."/>
            <person name="Amann R."/>
            <person name="Jetten M.S.M."/>
            <person name="Mascher T."/>
            <person name="Medema M.H."/>
            <person name="Devos D.P."/>
            <person name="Kaster A.-K."/>
            <person name="Ovreas L."/>
            <person name="Rohde M."/>
            <person name="Galperin M.Y."/>
            <person name="Jogler C."/>
        </authorList>
    </citation>
    <scope>NUCLEOTIDE SEQUENCE [LARGE SCALE GENOMIC DNA]</scope>
    <source>
        <strain evidence="1 2">Poly30</strain>
    </source>
</reference>
<proteinExistence type="predicted"/>
<dbReference type="OrthoDB" id="290036at2"/>
<dbReference type="AlphaFoldDB" id="A0A518ETM0"/>
<evidence type="ECO:0000313" key="1">
    <source>
        <dbReference type="EMBL" id="QDV07447.1"/>
    </source>
</evidence>
<sequence length="139" mass="14948">MATIEIRYEGQLRTQAVHLQSSTELITDAPTDNQGKGESFSPTDLVATALGSCMLTIMGIVAERHGWDLSAATASVNKVMTSEPVRRIARLEVEIRVPGPFEAKVRTALEKAALGCPVHATLGANVDMPVTFRWDEAVG</sequence>
<name>A0A518ETM0_9BACT</name>
<protein>
    <submittedName>
        <fullName evidence="1">OsmC-like protein</fullName>
    </submittedName>
</protein>
<dbReference type="Gene3D" id="3.30.300.20">
    <property type="match status" value="1"/>
</dbReference>
<dbReference type="EMBL" id="CP036434">
    <property type="protein sequence ID" value="QDV07447.1"/>
    <property type="molecule type" value="Genomic_DNA"/>
</dbReference>
<dbReference type="PANTHER" id="PTHR39624">
    <property type="entry name" value="PROTEIN INVOLVED IN RIMO-MEDIATED BETA-METHYLTHIOLATION OF RIBOSOMAL PROTEIN S12 YCAO"/>
    <property type="match status" value="1"/>
</dbReference>
<dbReference type="InterPro" id="IPR003718">
    <property type="entry name" value="OsmC/Ohr_fam"/>
</dbReference>
<dbReference type="PANTHER" id="PTHR39624:SF2">
    <property type="entry name" value="OSMC-LIKE PROTEIN"/>
    <property type="match status" value="1"/>
</dbReference>
<dbReference type="Pfam" id="PF02566">
    <property type="entry name" value="OsmC"/>
    <property type="match status" value="1"/>
</dbReference>
<dbReference type="Proteomes" id="UP000320390">
    <property type="component" value="Chromosome"/>
</dbReference>
<accession>A0A518ETM0</accession>
<organism evidence="1 2">
    <name type="scientific">Saltatorellus ferox</name>
    <dbReference type="NCBI Taxonomy" id="2528018"/>
    <lineage>
        <taxon>Bacteria</taxon>
        <taxon>Pseudomonadati</taxon>
        <taxon>Planctomycetota</taxon>
        <taxon>Planctomycetia</taxon>
        <taxon>Planctomycetia incertae sedis</taxon>
        <taxon>Saltatorellus</taxon>
    </lineage>
</organism>
<dbReference type="InterPro" id="IPR015946">
    <property type="entry name" value="KH_dom-like_a/b"/>
</dbReference>
<keyword evidence="2" id="KW-1185">Reference proteome</keyword>
<dbReference type="SUPFAM" id="SSF82784">
    <property type="entry name" value="OsmC-like"/>
    <property type="match status" value="1"/>
</dbReference>
<dbReference type="RefSeq" id="WP_145198479.1">
    <property type="nucleotide sequence ID" value="NZ_CP036434.1"/>
</dbReference>
<gene>
    <name evidence="1" type="ORF">Poly30_29720</name>
</gene>
<dbReference type="InterPro" id="IPR036102">
    <property type="entry name" value="OsmC/Ohrsf"/>
</dbReference>
<evidence type="ECO:0000313" key="2">
    <source>
        <dbReference type="Proteomes" id="UP000320390"/>
    </source>
</evidence>